<dbReference type="RefSeq" id="WP_379075569.1">
    <property type="nucleotide sequence ID" value="NZ_JBHULL010000005.1"/>
</dbReference>
<gene>
    <name evidence="2" type="ORF">ACFSR6_04590</name>
</gene>
<name>A0ABW5MG24_9SPHI</name>
<feature type="compositionally biased region" description="Basic and acidic residues" evidence="1">
    <location>
        <begin position="1"/>
        <end position="11"/>
    </location>
</feature>
<protein>
    <submittedName>
        <fullName evidence="2">Uncharacterized protein</fullName>
    </submittedName>
</protein>
<accession>A0ABW5MG24</accession>
<dbReference type="EMBL" id="JBHULL010000005">
    <property type="protein sequence ID" value="MFD2581756.1"/>
    <property type="molecule type" value="Genomic_DNA"/>
</dbReference>
<dbReference type="Proteomes" id="UP001597461">
    <property type="component" value="Unassembled WGS sequence"/>
</dbReference>
<organism evidence="2 3">
    <name type="scientific">Pedobacter vanadiisoli</name>
    <dbReference type="NCBI Taxonomy" id="1761975"/>
    <lineage>
        <taxon>Bacteria</taxon>
        <taxon>Pseudomonadati</taxon>
        <taxon>Bacteroidota</taxon>
        <taxon>Sphingobacteriia</taxon>
        <taxon>Sphingobacteriales</taxon>
        <taxon>Sphingobacteriaceae</taxon>
        <taxon>Pedobacter</taxon>
    </lineage>
</organism>
<evidence type="ECO:0000313" key="2">
    <source>
        <dbReference type="EMBL" id="MFD2581756.1"/>
    </source>
</evidence>
<proteinExistence type="predicted"/>
<reference evidence="3" key="1">
    <citation type="journal article" date="2019" name="Int. J. Syst. Evol. Microbiol.">
        <title>The Global Catalogue of Microorganisms (GCM) 10K type strain sequencing project: providing services to taxonomists for standard genome sequencing and annotation.</title>
        <authorList>
            <consortium name="The Broad Institute Genomics Platform"/>
            <consortium name="The Broad Institute Genome Sequencing Center for Infectious Disease"/>
            <person name="Wu L."/>
            <person name="Ma J."/>
        </authorList>
    </citation>
    <scope>NUCLEOTIDE SEQUENCE [LARGE SCALE GENOMIC DNA]</scope>
    <source>
        <strain evidence="3">KCTC 42866</strain>
    </source>
</reference>
<keyword evidence="3" id="KW-1185">Reference proteome</keyword>
<comment type="caution">
    <text evidence="2">The sequence shown here is derived from an EMBL/GenBank/DDBJ whole genome shotgun (WGS) entry which is preliminary data.</text>
</comment>
<evidence type="ECO:0000313" key="3">
    <source>
        <dbReference type="Proteomes" id="UP001597461"/>
    </source>
</evidence>
<evidence type="ECO:0000256" key="1">
    <source>
        <dbReference type="SAM" id="MobiDB-lite"/>
    </source>
</evidence>
<sequence length="50" mass="5394">MKNSKTSEESSKATAPKNTKAKGADEKVTSAKDAKKVNVTKQIPVKHKKP</sequence>
<feature type="compositionally biased region" description="Basic and acidic residues" evidence="1">
    <location>
        <begin position="22"/>
        <end position="36"/>
    </location>
</feature>
<feature type="region of interest" description="Disordered" evidence="1">
    <location>
        <begin position="1"/>
        <end position="50"/>
    </location>
</feature>